<accession>A0ABQ8IY97</accession>
<feature type="domain" description="Phosphofurin acidic cluster sorting protein 1/2 C-terminal" evidence="4">
    <location>
        <begin position="466"/>
        <end position="774"/>
    </location>
</feature>
<comment type="caution">
    <text evidence="6">The sequence shown here is derived from an EMBL/GenBank/DDBJ whole genome shotgun (WGS) entry which is preliminary data.</text>
</comment>
<keyword evidence="2" id="KW-0597">Phosphoprotein</keyword>
<dbReference type="InterPro" id="IPR019381">
    <property type="entry name" value="PACS1/2_C"/>
</dbReference>
<reference evidence="6 7" key="1">
    <citation type="journal article" date="2018" name="J. Allergy Clin. Immunol.">
        <title>High-quality assembly of Dermatophagoides pteronyssinus genome and transcriptome reveals a wide range of novel allergens.</title>
        <authorList>
            <person name="Liu X.Y."/>
            <person name="Yang K.Y."/>
            <person name="Wang M.Q."/>
            <person name="Kwok J.S."/>
            <person name="Zeng X."/>
            <person name="Yang Z."/>
            <person name="Xiao X.J."/>
            <person name="Lau C.P."/>
            <person name="Li Y."/>
            <person name="Huang Z.M."/>
            <person name="Ba J.G."/>
            <person name="Yim A.K."/>
            <person name="Ouyang C.Y."/>
            <person name="Ngai S.M."/>
            <person name="Chan T.F."/>
            <person name="Leung E.L."/>
            <person name="Liu L."/>
            <person name="Liu Z.G."/>
            <person name="Tsui S.K."/>
        </authorList>
    </citation>
    <scope>NUCLEOTIDE SEQUENCE [LARGE SCALE GENOMIC DNA]</scope>
    <source>
        <strain evidence="6">Derp</strain>
    </source>
</reference>
<feature type="region of interest" description="Disordered" evidence="3">
    <location>
        <begin position="741"/>
        <end position="774"/>
    </location>
</feature>
<feature type="compositionally biased region" description="Low complexity" evidence="3">
    <location>
        <begin position="741"/>
        <end position="751"/>
    </location>
</feature>
<dbReference type="Pfam" id="PF25332">
    <property type="entry name" value="C2_PACS_N"/>
    <property type="match status" value="1"/>
</dbReference>
<organism evidence="6 7">
    <name type="scientific">Dermatophagoides pteronyssinus</name>
    <name type="common">European house dust mite</name>
    <dbReference type="NCBI Taxonomy" id="6956"/>
    <lineage>
        <taxon>Eukaryota</taxon>
        <taxon>Metazoa</taxon>
        <taxon>Ecdysozoa</taxon>
        <taxon>Arthropoda</taxon>
        <taxon>Chelicerata</taxon>
        <taxon>Arachnida</taxon>
        <taxon>Acari</taxon>
        <taxon>Acariformes</taxon>
        <taxon>Sarcoptiformes</taxon>
        <taxon>Astigmata</taxon>
        <taxon>Psoroptidia</taxon>
        <taxon>Analgoidea</taxon>
        <taxon>Pyroglyphidae</taxon>
        <taxon>Dermatophagoidinae</taxon>
        <taxon>Dermatophagoides</taxon>
    </lineage>
</organism>
<dbReference type="Proteomes" id="UP000887458">
    <property type="component" value="Unassembled WGS sequence"/>
</dbReference>
<comment type="similarity">
    <text evidence="1">Belongs to the PACS family.</text>
</comment>
<feature type="compositionally biased region" description="Low complexity" evidence="3">
    <location>
        <begin position="360"/>
        <end position="371"/>
    </location>
</feature>
<protein>
    <submittedName>
        <fullName evidence="6">Phosphofurin acidic cluster sorting protein 1</fullName>
    </submittedName>
</protein>
<reference evidence="6 7" key="2">
    <citation type="journal article" date="2022" name="Mol. Biol. Evol.">
        <title>Comparative Genomics Reveals Insights into the Divergent Evolution of Astigmatic Mites and Household Pest Adaptations.</title>
        <authorList>
            <person name="Xiong Q."/>
            <person name="Wan A.T."/>
            <person name="Liu X."/>
            <person name="Fung C.S."/>
            <person name="Xiao X."/>
            <person name="Malainual N."/>
            <person name="Hou J."/>
            <person name="Wang L."/>
            <person name="Wang M."/>
            <person name="Yang K.Y."/>
            <person name="Cui Y."/>
            <person name="Leung E.L."/>
            <person name="Nong W."/>
            <person name="Shin S.K."/>
            <person name="Au S.W."/>
            <person name="Jeong K.Y."/>
            <person name="Chew F.T."/>
            <person name="Hui J.H."/>
            <person name="Leung T.F."/>
            <person name="Tungtrongchitr A."/>
            <person name="Zhong N."/>
            <person name="Liu Z."/>
            <person name="Tsui S.K."/>
        </authorList>
    </citation>
    <scope>NUCLEOTIDE SEQUENCE [LARGE SCALE GENOMIC DNA]</scope>
    <source>
        <strain evidence="6">Derp</strain>
    </source>
</reference>
<feature type="region of interest" description="Disordered" evidence="3">
    <location>
        <begin position="415"/>
        <end position="438"/>
    </location>
</feature>
<evidence type="ECO:0000256" key="2">
    <source>
        <dbReference type="ARBA" id="ARBA00022553"/>
    </source>
</evidence>
<gene>
    <name evidence="6" type="primary">PACS1</name>
    <name evidence="6" type="ORF">DERP_006378</name>
</gene>
<dbReference type="PANTHER" id="PTHR13280">
    <property type="entry name" value="PHOSPHOFURIN ACIDIC CLUSTER SORTING PROTEIN"/>
    <property type="match status" value="1"/>
</dbReference>
<keyword evidence="7" id="KW-1185">Reference proteome</keyword>
<evidence type="ECO:0000313" key="6">
    <source>
        <dbReference type="EMBL" id="KAH9415284.1"/>
    </source>
</evidence>
<feature type="region of interest" description="Disordered" evidence="3">
    <location>
        <begin position="345"/>
        <end position="385"/>
    </location>
</feature>
<evidence type="ECO:0000259" key="4">
    <source>
        <dbReference type="Pfam" id="PF10254"/>
    </source>
</evidence>
<feature type="compositionally biased region" description="Polar residues" evidence="3">
    <location>
        <begin position="757"/>
        <end position="767"/>
    </location>
</feature>
<feature type="compositionally biased region" description="Acidic residues" evidence="3">
    <location>
        <begin position="186"/>
        <end position="203"/>
    </location>
</feature>
<proteinExistence type="inferred from homology"/>
<feature type="compositionally biased region" description="Polar residues" evidence="3">
    <location>
        <begin position="164"/>
        <end position="173"/>
    </location>
</feature>
<feature type="compositionally biased region" description="Basic residues" evidence="3">
    <location>
        <begin position="422"/>
        <end position="431"/>
    </location>
</feature>
<name>A0ABQ8IY97_DERPT</name>
<evidence type="ECO:0000259" key="5">
    <source>
        <dbReference type="Pfam" id="PF25332"/>
    </source>
</evidence>
<dbReference type="EMBL" id="NJHN03000099">
    <property type="protein sequence ID" value="KAH9415284.1"/>
    <property type="molecule type" value="Genomic_DNA"/>
</dbReference>
<evidence type="ECO:0000256" key="1">
    <source>
        <dbReference type="ARBA" id="ARBA00008590"/>
    </source>
</evidence>
<feature type="region of interest" description="Disordered" evidence="3">
    <location>
        <begin position="164"/>
        <end position="203"/>
    </location>
</feature>
<feature type="non-terminal residue" evidence="6">
    <location>
        <position position="873"/>
    </location>
</feature>
<evidence type="ECO:0000313" key="7">
    <source>
        <dbReference type="Proteomes" id="UP000887458"/>
    </source>
</evidence>
<evidence type="ECO:0000256" key="3">
    <source>
        <dbReference type="SAM" id="MobiDB-lite"/>
    </source>
</evidence>
<feature type="domain" description="Phosphofurin acidic cluster sorting protein 1/2 C-terminal" evidence="4">
    <location>
        <begin position="798"/>
        <end position="873"/>
    </location>
</feature>
<dbReference type="PANTHER" id="PTHR13280:SF17">
    <property type="entry name" value="KRUEPPEL TARGET AT 95D, ISOFORM A"/>
    <property type="match status" value="1"/>
</dbReference>
<feature type="domain" description="Phosphofurin acidic cluster sorting protein 1/2 N-terminal C2" evidence="5">
    <location>
        <begin position="76"/>
        <end position="166"/>
    </location>
</feature>
<dbReference type="Pfam" id="PF10254">
    <property type="entry name" value="Pacs-1"/>
    <property type="match status" value="2"/>
</dbReference>
<sequence length="873" mass="100726">MTDKMNTKISSSTAMWSNKPVKMKLFGAWEIDKTPSDCIPRLCSLNINRLTCNKSFGNDVTSIMVAVKMQHSKRILHLSFTLQYPHFIKRNRNYLQIILQRRKKYKNKAILGYKTLACGLIDMVEVLQRSTISEKNLDLIGHVKDIGKNDIVARITISSLKSQPIDQDNNSNVRRGKVSIDRPDVYSDDDDFTSAEDGSDSETIEEGNNVLFRRKLNDRKSRKLFANNEKFNRSVVPTNVQQRNLKQKFISLLKKFRLPDSEAYDSEEKFQEALEKELMSSAQEPPDIDEFFDDEEIDDLDYMTDSGQEFDDVSISSTPKPSLRPFFSSCTLVGQDKSYVFPVAESTTTNTRRDQESQETSGTDGTPDTSDNSQKQTNFEPLETTLIVPTTITQSHNKKKLNFDKEQKRARLFLKDNNKDSNKHHHNHHLNNSREKEKKSLHATMSLLSTTYHKDDVNTNTSKEFVLDQLNKVFPQSEEHTIPEEIIFINLAECIHCMQQPQQQSLIQMFERTNRIIGTNTLNDVKVSFNFLCNRMQKFCNNNQKISTPIKLILIGSDSYVNSFLRFYVESLANKSTEWQNFFRFYIIPMNYLNLNYHSHYYQHNNHSLSYYGSNMLHKYLAIVLLQQQHTTENINNPLQSSSSIDNNNNNNNLHVIHEFYQKIINFINNAQTLIQIPIAEAMVTYKDKNIDDESSSNQVFIPFICDVKIGLADHGNHSMEEESFNFSTVSAINPSSSSIVQQQQQQSSTSGMNDKCITSPTFNSKDQQQQQQQHIHQHHQILQALLLQQQLINIICTVKQKIISVMRLGKKKEKDMDNKCPRQTIDGICRLVCSYKTSQSPIKLIIDGVEYSGVKFFQLTPQWQTQVKFFPV</sequence>
<dbReference type="InterPro" id="IPR057541">
    <property type="entry name" value="PACS1/2_N"/>
</dbReference>